<keyword evidence="1" id="KW-1133">Transmembrane helix</keyword>
<dbReference type="InterPro" id="IPR021306">
    <property type="entry name" value="DUF2878"/>
</dbReference>
<accession>A0A1R4LKZ7</accession>
<evidence type="ECO:0000313" key="3">
    <source>
        <dbReference type="Proteomes" id="UP000188276"/>
    </source>
</evidence>
<gene>
    <name evidence="2" type="ORF">VR7878_02090</name>
</gene>
<evidence type="ECO:0000256" key="1">
    <source>
        <dbReference type="SAM" id="Phobius"/>
    </source>
</evidence>
<evidence type="ECO:0008006" key="4">
    <source>
        <dbReference type="Google" id="ProtNLM"/>
    </source>
</evidence>
<feature type="transmembrane region" description="Helical" evidence="1">
    <location>
        <begin position="78"/>
        <end position="99"/>
    </location>
</feature>
<keyword evidence="3" id="KW-1185">Reference proteome</keyword>
<dbReference type="STRING" id="1123498.VR7878_02090"/>
<dbReference type="Pfam" id="PF11086">
    <property type="entry name" value="DUF2878"/>
    <property type="match status" value="1"/>
</dbReference>
<organism evidence="2 3">
    <name type="scientific">Vibrio ruber (strain DSM 16370 / JCM 11486 / BCRC 17186 / CECT 7878 / LMG 23124 / VR1)</name>
    <dbReference type="NCBI Taxonomy" id="1123498"/>
    <lineage>
        <taxon>Bacteria</taxon>
        <taxon>Pseudomonadati</taxon>
        <taxon>Pseudomonadota</taxon>
        <taxon>Gammaproteobacteria</taxon>
        <taxon>Vibrionales</taxon>
        <taxon>Vibrionaceae</taxon>
        <taxon>Vibrio</taxon>
    </lineage>
</organism>
<name>A0A1R4LKZ7_VIBR1</name>
<keyword evidence="1" id="KW-0472">Membrane</keyword>
<feature type="transmembrane region" description="Helical" evidence="1">
    <location>
        <begin position="106"/>
        <end position="123"/>
    </location>
</feature>
<feature type="transmembrane region" description="Helical" evidence="1">
    <location>
        <begin position="47"/>
        <end position="66"/>
    </location>
</feature>
<reference evidence="3" key="1">
    <citation type="submission" date="2017-02" db="EMBL/GenBank/DDBJ databases">
        <authorList>
            <person name="Rodrigo-Torres L."/>
            <person name="Arahal R.D."/>
            <person name="Lucena T."/>
        </authorList>
    </citation>
    <scope>NUCLEOTIDE SEQUENCE [LARGE SCALE GENOMIC DNA]</scope>
    <source>
        <strain evidence="3">CECT 7878</strain>
    </source>
</reference>
<dbReference type="EMBL" id="FULE01000030">
    <property type="protein sequence ID" value="SJN57047.1"/>
    <property type="molecule type" value="Genomic_DNA"/>
</dbReference>
<keyword evidence="1" id="KW-0812">Transmembrane</keyword>
<protein>
    <recommendedName>
        <fullName evidence="4">DUF2878 domain-containing protein</fullName>
    </recommendedName>
</protein>
<sequence>MHRFLLVSLWFEAIWLLAVLGQARLQWVTIGLVTVTMAYTALRYPLVLSRIIAVAAIGITLDYINLYSGLFAFPTSYLPIWLIGLWFAFAWFASFAIPAVSHLPPLLILSATALGGALSYWAGYRFGAVHFEWPVIGAVCVLFLEWFGLSLLLIKVFRNANATFNRKVLSDRDPLDRHR</sequence>
<dbReference type="OrthoDB" id="6522758at2"/>
<evidence type="ECO:0000313" key="2">
    <source>
        <dbReference type="EMBL" id="SJN57047.1"/>
    </source>
</evidence>
<proteinExistence type="predicted"/>
<dbReference type="Proteomes" id="UP000188276">
    <property type="component" value="Unassembled WGS sequence"/>
</dbReference>
<dbReference type="AlphaFoldDB" id="A0A1R4LKZ7"/>
<feature type="transmembrane region" description="Helical" evidence="1">
    <location>
        <begin position="135"/>
        <end position="157"/>
    </location>
</feature>